<feature type="coiled-coil region" evidence="3">
    <location>
        <begin position="98"/>
        <end position="167"/>
    </location>
</feature>
<feature type="compositionally biased region" description="Low complexity" evidence="4">
    <location>
        <begin position="438"/>
        <end position="452"/>
    </location>
</feature>
<feature type="compositionally biased region" description="Basic and acidic residues" evidence="4">
    <location>
        <begin position="416"/>
        <end position="426"/>
    </location>
</feature>
<dbReference type="Pfam" id="PF11559">
    <property type="entry name" value="ADIP"/>
    <property type="match status" value="1"/>
</dbReference>
<dbReference type="AlphaFoldDB" id="D4D6T7"/>
<reference evidence="6" key="1">
    <citation type="journal article" date="2011" name="Genome Biol.">
        <title>Comparative and functional genomics provide insights into the pathogenicity of dermatophytic fungi.</title>
        <authorList>
            <person name="Burmester A."/>
            <person name="Shelest E."/>
            <person name="Gloeckner G."/>
            <person name="Heddergott C."/>
            <person name="Schindler S."/>
            <person name="Staib P."/>
            <person name="Heidel A."/>
            <person name="Felder M."/>
            <person name="Petzold A."/>
            <person name="Szafranski K."/>
            <person name="Feuermann M."/>
            <person name="Pedruzzi I."/>
            <person name="Priebe S."/>
            <person name="Groth M."/>
            <person name="Winkler R."/>
            <person name="Li W."/>
            <person name="Kniemeyer O."/>
            <person name="Schroeckh V."/>
            <person name="Hertweck C."/>
            <person name="Hube B."/>
            <person name="White T.C."/>
            <person name="Platzer M."/>
            <person name="Guthke R."/>
            <person name="Heitman J."/>
            <person name="Woestemeyer J."/>
            <person name="Zipfel P.F."/>
            <person name="Monod M."/>
            <person name="Brakhage A.A."/>
        </authorList>
    </citation>
    <scope>NUCLEOTIDE SEQUENCE [LARGE SCALE GENOMIC DNA]</scope>
    <source>
        <strain evidence="6">HKI 0517</strain>
    </source>
</reference>
<evidence type="ECO:0000313" key="5">
    <source>
        <dbReference type="EMBL" id="EFE42449.1"/>
    </source>
</evidence>
<keyword evidence="2 3" id="KW-0175">Coiled coil</keyword>
<evidence type="ECO:0000313" key="6">
    <source>
        <dbReference type="Proteomes" id="UP000008383"/>
    </source>
</evidence>
<protein>
    <recommendedName>
        <fullName evidence="7">NIMA interactive protein</fullName>
    </recommendedName>
</protein>
<dbReference type="OrthoDB" id="312015at2759"/>
<feature type="region of interest" description="Disordered" evidence="4">
    <location>
        <begin position="199"/>
        <end position="228"/>
    </location>
</feature>
<accession>D4D6T7</accession>
<dbReference type="RefSeq" id="XP_003023067.1">
    <property type="nucleotide sequence ID" value="XM_003023021.1"/>
</dbReference>
<dbReference type="EMBL" id="ACYE01000146">
    <property type="protein sequence ID" value="EFE42449.1"/>
    <property type="molecule type" value="Genomic_DNA"/>
</dbReference>
<evidence type="ECO:0000256" key="2">
    <source>
        <dbReference type="ARBA" id="ARBA00023054"/>
    </source>
</evidence>
<feature type="region of interest" description="Disordered" evidence="4">
    <location>
        <begin position="391"/>
        <end position="473"/>
    </location>
</feature>
<feature type="compositionally biased region" description="Low complexity" evidence="4">
    <location>
        <begin position="395"/>
        <end position="415"/>
    </location>
</feature>
<feature type="compositionally biased region" description="Polar residues" evidence="4">
    <location>
        <begin position="210"/>
        <end position="222"/>
    </location>
</feature>
<gene>
    <name evidence="5" type="ORF">TRV_02814</name>
</gene>
<dbReference type="HOGENOM" id="CLU_010128_2_0_1"/>
<dbReference type="InterPro" id="IPR021622">
    <property type="entry name" value="Afadin/alpha-actinin-bd"/>
</dbReference>
<dbReference type="GeneID" id="9583087"/>
<feature type="compositionally biased region" description="Basic residues" evidence="4">
    <location>
        <begin position="462"/>
        <end position="473"/>
    </location>
</feature>
<comment type="similarity">
    <text evidence="1">Belongs to the ADIP family.</text>
</comment>
<evidence type="ECO:0000256" key="4">
    <source>
        <dbReference type="SAM" id="MobiDB-lite"/>
    </source>
</evidence>
<dbReference type="KEGG" id="tve:TRV_02814"/>
<dbReference type="Proteomes" id="UP000008383">
    <property type="component" value="Unassembled WGS sequence"/>
</dbReference>
<name>D4D6T7_TRIVH</name>
<keyword evidence="6" id="KW-1185">Reference proteome</keyword>
<evidence type="ECO:0000256" key="3">
    <source>
        <dbReference type="SAM" id="Coils"/>
    </source>
</evidence>
<sequence length="473" mass="52239">MDTLNLQSASEYLNNLLLARGLLRNGKRIDFADPGNAADGAEDTMAQIINLIHDLVTRRDVSATVFPIPTGYDTATVALTLPIRQREAEQRESLATTVKNLRKTEAKQALQVEQLEGKTKELSRSIALAEGQETAFKSTIRNADITIRGLKDQMQRMKSSIQQIRTQCATDIRKRDIELQKLKTHLTERQRGKRDGYGVMTITIQPPPKTNTSSRKVAQGGSTADVPGYSLKQETTEYLTQLCQSLSDENDALIQLSRDTIQTLRELQGLEDGDVEGVPEGAVGKEEGVDAALSRHELLSKEMDAALDQLRALLTNPSFVPLEEVELRDSEIARLRDGWEKMEQRWQEAVSMMDGWHKRVSHGSGSISLSELRLGMSFTTDSSMQKEAGSTLNLSVDQSESGSSAVSSRRVSNDSSTRERPKRLFDIEPSGAAKENHAPAGKTAAGGEKAAAQRSDATDVRQKRRKLQRNRPA</sequence>
<evidence type="ECO:0000256" key="1">
    <source>
        <dbReference type="ARBA" id="ARBA00009291"/>
    </source>
</evidence>
<evidence type="ECO:0008006" key="7">
    <source>
        <dbReference type="Google" id="ProtNLM"/>
    </source>
</evidence>
<proteinExistence type="inferred from homology"/>
<organism evidence="5 6">
    <name type="scientific">Trichophyton verrucosum (strain HKI 0517)</name>
    <dbReference type="NCBI Taxonomy" id="663202"/>
    <lineage>
        <taxon>Eukaryota</taxon>
        <taxon>Fungi</taxon>
        <taxon>Dikarya</taxon>
        <taxon>Ascomycota</taxon>
        <taxon>Pezizomycotina</taxon>
        <taxon>Eurotiomycetes</taxon>
        <taxon>Eurotiomycetidae</taxon>
        <taxon>Onygenales</taxon>
        <taxon>Arthrodermataceae</taxon>
        <taxon>Trichophyton</taxon>
    </lineage>
</organism>
<comment type="caution">
    <text evidence="5">The sequence shown here is derived from an EMBL/GenBank/DDBJ whole genome shotgun (WGS) entry which is preliminary data.</text>
</comment>